<dbReference type="AlphaFoldDB" id="A0A919YJ48"/>
<gene>
    <name evidence="1" type="ORF">J40TS1_00420</name>
</gene>
<dbReference type="Proteomes" id="UP000683139">
    <property type="component" value="Unassembled WGS sequence"/>
</dbReference>
<sequence length="117" mass="13176">MIKINGVDIAVSPSVFKPTILDFDDADSSVRTADGTLNRDRITVKRQIELEFGPIAQDKMAELLRSMKDVFFDVTYPDPMDGTVTKRMYVGNRPATFAVMDKGVLYWSGLKIILTER</sequence>
<organism evidence="1 2">
    <name type="scientific">Paenibacillus montaniterrae</name>
    <dbReference type="NCBI Taxonomy" id="429341"/>
    <lineage>
        <taxon>Bacteria</taxon>
        <taxon>Bacillati</taxon>
        <taxon>Bacillota</taxon>
        <taxon>Bacilli</taxon>
        <taxon>Bacillales</taxon>
        <taxon>Paenibacillaceae</taxon>
        <taxon>Paenibacillus</taxon>
    </lineage>
</organism>
<evidence type="ECO:0000313" key="2">
    <source>
        <dbReference type="Proteomes" id="UP000683139"/>
    </source>
</evidence>
<reference evidence="1" key="1">
    <citation type="submission" date="2021-03" db="EMBL/GenBank/DDBJ databases">
        <title>Antimicrobial resistance genes in bacteria isolated from Japanese honey, and their potential for conferring macrolide and lincosamide resistance in the American foulbrood pathogen Paenibacillus larvae.</title>
        <authorList>
            <person name="Okamoto M."/>
            <person name="Kumagai M."/>
            <person name="Kanamori H."/>
            <person name="Takamatsu D."/>
        </authorList>
    </citation>
    <scope>NUCLEOTIDE SEQUENCE</scope>
    <source>
        <strain evidence="1">J40TS1</strain>
    </source>
</reference>
<evidence type="ECO:0000313" key="1">
    <source>
        <dbReference type="EMBL" id="GIP14400.1"/>
    </source>
</evidence>
<protein>
    <submittedName>
        <fullName evidence="1">Uncharacterized protein</fullName>
    </submittedName>
</protein>
<keyword evidence="2" id="KW-1185">Reference proteome</keyword>
<accession>A0A919YJ48</accession>
<name>A0A919YJ48_9BACL</name>
<proteinExistence type="predicted"/>
<dbReference type="EMBL" id="BOSE01000001">
    <property type="protein sequence ID" value="GIP14400.1"/>
    <property type="molecule type" value="Genomic_DNA"/>
</dbReference>
<dbReference type="RefSeq" id="WP_246563001.1">
    <property type="nucleotide sequence ID" value="NZ_BOSE01000001.1"/>
</dbReference>
<comment type="caution">
    <text evidence="1">The sequence shown here is derived from an EMBL/GenBank/DDBJ whole genome shotgun (WGS) entry which is preliminary data.</text>
</comment>